<evidence type="ECO:0000259" key="2">
    <source>
        <dbReference type="Pfam" id="PF08240"/>
    </source>
</evidence>
<feature type="domain" description="Alcohol dehydrogenase-like N-terminal" evidence="2">
    <location>
        <begin position="24"/>
        <end position="135"/>
    </location>
</feature>
<dbReference type="PANTHER" id="PTHR43401">
    <property type="entry name" value="L-THREONINE 3-DEHYDROGENASE"/>
    <property type="match status" value="1"/>
</dbReference>
<dbReference type="EMBL" id="WJJP01000031">
    <property type="protein sequence ID" value="MBD3323150.1"/>
    <property type="molecule type" value="Genomic_DNA"/>
</dbReference>
<proteinExistence type="predicted"/>
<name>A0A9D5JRY6_9BACT</name>
<evidence type="ECO:0000256" key="1">
    <source>
        <dbReference type="ARBA" id="ARBA00023002"/>
    </source>
</evidence>
<dbReference type="Pfam" id="PF08240">
    <property type="entry name" value="ADH_N"/>
    <property type="match status" value="1"/>
</dbReference>
<dbReference type="InterPro" id="IPR011032">
    <property type="entry name" value="GroES-like_sf"/>
</dbReference>
<dbReference type="PANTHER" id="PTHR43401:SF2">
    <property type="entry name" value="L-THREONINE 3-DEHYDROGENASE"/>
    <property type="match status" value="1"/>
</dbReference>
<reference evidence="3" key="1">
    <citation type="submission" date="2019-11" db="EMBL/GenBank/DDBJ databases">
        <title>Microbial mats filling the niche in hypersaline microbial mats.</title>
        <authorList>
            <person name="Wong H.L."/>
            <person name="Macleod F.I."/>
            <person name="White R.A. III"/>
            <person name="Burns B.P."/>
        </authorList>
    </citation>
    <scope>NUCLEOTIDE SEQUENCE</scope>
    <source>
        <strain evidence="3">Rbin_158</strain>
    </source>
</reference>
<organism evidence="3 4">
    <name type="scientific">candidate division KSB3 bacterium</name>
    <dbReference type="NCBI Taxonomy" id="2044937"/>
    <lineage>
        <taxon>Bacteria</taxon>
        <taxon>candidate division KSB3</taxon>
    </lineage>
</organism>
<comment type="caution">
    <text evidence="3">The sequence shown here is derived from an EMBL/GenBank/DDBJ whole genome shotgun (WGS) entry which is preliminary data.</text>
</comment>
<evidence type="ECO:0000313" key="4">
    <source>
        <dbReference type="Proteomes" id="UP000649604"/>
    </source>
</evidence>
<evidence type="ECO:0000313" key="3">
    <source>
        <dbReference type="EMBL" id="MBD3323150.1"/>
    </source>
</evidence>
<dbReference type="GO" id="GO:0016491">
    <property type="term" value="F:oxidoreductase activity"/>
    <property type="evidence" value="ECO:0007669"/>
    <property type="project" value="UniProtKB-KW"/>
</dbReference>
<dbReference type="InterPro" id="IPR050129">
    <property type="entry name" value="Zn_alcohol_dh"/>
</dbReference>
<dbReference type="Gene3D" id="3.90.180.10">
    <property type="entry name" value="Medium-chain alcohol dehydrogenases, catalytic domain"/>
    <property type="match status" value="1"/>
</dbReference>
<dbReference type="SUPFAM" id="SSF50129">
    <property type="entry name" value="GroES-like"/>
    <property type="match status" value="1"/>
</dbReference>
<sequence length="151" mass="16422">MKALRKEQPVRGATLTDLPVPQIGEDDLLVKVQAAAVCGTDIHIYQWNEYASSRMTLPLLFGHEYSAEVVEVGKNVTNFTKGDRVAAETHVPCGHCYQCTTGLQHICTDMKILGVHVDGAFAEYAVLPVVCAWKLDPAISYAVGATMEPFG</sequence>
<dbReference type="AlphaFoldDB" id="A0A9D5JRY6"/>
<feature type="non-terminal residue" evidence="3">
    <location>
        <position position="151"/>
    </location>
</feature>
<protein>
    <submittedName>
        <fullName evidence="3">Alcohol dehydrogenase catalytic domain-containing protein</fullName>
    </submittedName>
</protein>
<gene>
    <name evidence="3" type="ORF">GF339_01115</name>
</gene>
<dbReference type="Proteomes" id="UP000649604">
    <property type="component" value="Unassembled WGS sequence"/>
</dbReference>
<dbReference type="InterPro" id="IPR013154">
    <property type="entry name" value="ADH-like_N"/>
</dbReference>
<accession>A0A9D5JRY6</accession>
<keyword evidence="1" id="KW-0560">Oxidoreductase</keyword>